<evidence type="ECO:0000256" key="3">
    <source>
        <dbReference type="SAM" id="Coils"/>
    </source>
</evidence>
<dbReference type="OrthoDB" id="128924at2759"/>
<protein>
    <submittedName>
        <fullName evidence="4">Tropomyosin 1 [Drosophila melanogaster]</fullName>
    </submittedName>
</protein>
<dbReference type="PRINTS" id="PR00194">
    <property type="entry name" value="TROPOMYOSIN"/>
</dbReference>
<feature type="coiled-coil region" evidence="3">
    <location>
        <begin position="36"/>
        <end position="63"/>
    </location>
</feature>
<comment type="similarity">
    <text evidence="1">Belongs to the tropomyosin family.</text>
</comment>
<reference evidence="4" key="1">
    <citation type="submission" date="2014-05" db="EMBL/GenBank/DDBJ databases">
        <authorList>
            <person name="Chronopoulou M."/>
        </authorList>
    </citation>
    <scope>NUCLEOTIDE SEQUENCE</scope>
    <source>
        <tissue evidence="4">Whole organism</tissue>
    </source>
</reference>
<gene>
    <name evidence="4" type="primary">Tm1</name>
</gene>
<dbReference type="InterPro" id="IPR000533">
    <property type="entry name" value="Tropomyosin"/>
</dbReference>
<dbReference type="Gene3D" id="1.20.5.340">
    <property type="match status" value="1"/>
</dbReference>
<name>A0A0K2T868_LEPSM</name>
<sequence>MDIIRRKVFNLHFEKDSAVSECVKQEKDVEGSINRAKAAESLARDLAKKVGKLENDLDEKSDALTLSSKKYIEKDKALYDAKKDGDVLTKSITDYEERLHRADEEFESISNTVNVVSAKADEFEKKRKELEHNNSLHEDQIGKLEFDIRDARFLEEDAMNRAGEVEKKTDFVKHKLERTLSKADSDAEKIVILEEEFKVFGKKMIEGEAFRERAGKRAEVLKKNIMHLNLQLVEANKRADCEEVDVEKLEFRIKHINLELERFKSQTGNVKKELMSKK</sequence>
<accession>A0A0K2T868</accession>
<feature type="coiled-coil region" evidence="3">
    <location>
        <begin position="218"/>
        <end position="266"/>
    </location>
</feature>
<dbReference type="Pfam" id="PF00261">
    <property type="entry name" value="Tropomyosin"/>
    <property type="match status" value="1"/>
</dbReference>
<evidence type="ECO:0000256" key="2">
    <source>
        <dbReference type="ARBA" id="ARBA00023054"/>
    </source>
</evidence>
<dbReference type="EMBL" id="HACA01004406">
    <property type="protein sequence ID" value="CDW21767.1"/>
    <property type="molecule type" value="Transcribed_RNA"/>
</dbReference>
<evidence type="ECO:0000256" key="1">
    <source>
        <dbReference type="ARBA" id="ARBA00009036"/>
    </source>
</evidence>
<proteinExistence type="inferred from homology"/>
<dbReference type="PANTHER" id="PTHR19269">
    <property type="entry name" value="TROPOMYOSIN"/>
    <property type="match status" value="1"/>
</dbReference>
<dbReference type="Gene3D" id="1.20.5.170">
    <property type="match status" value="1"/>
</dbReference>
<dbReference type="AlphaFoldDB" id="A0A0K2T868"/>
<dbReference type="SUPFAM" id="SSF57997">
    <property type="entry name" value="Tropomyosin"/>
    <property type="match status" value="1"/>
</dbReference>
<feature type="coiled-coil region" evidence="3">
    <location>
        <begin position="92"/>
        <end position="140"/>
    </location>
</feature>
<organism evidence="4">
    <name type="scientific">Lepeophtheirus salmonis</name>
    <name type="common">Salmon louse</name>
    <name type="synonym">Caligus salmonis</name>
    <dbReference type="NCBI Taxonomy" id="72036"/>
    <lineage>
        <taxon>Eukaryota</taxon>
        <taxon>Metazoa</taxon>
        <taxon>Ecdysozoa</taxon>
        <taxon>Arthropoda</taxon>
        <taxon>Crustacea</taxon>
        <taxon>Multicrustacea</taxon>
        <taxon>Hexanauplia</taxon>
        <taxon>Copepoda</taxon>
        <taxon>Siphonostomatoida</taxon>
        <taxon>Caligidae</taxon>
        <taxon>Lepeophtheirus</taxon>
    </lineage>
</organism>
<evidence type="ECO:0000313" key="4">
    <source>
        <dbReference type="EMBL" id="CDW21767.1"/>
    </source>
</evidence>
<keyword evidence="2 3" id="KW-0175">Coiled coil</keyword>